<organism evidence="2 3">
    <name type="scientific">Prauserella halophila</name>
    <dbReference type="NCBI Taxonomy" id="185641"/>
    <lineage>
        <taxon>Bacteria</taxon>
        <taxon>Bacillati</taxon>
        <taxon>Actinomycetota</taxon>
        <taxon>Actinomycetes</taxon>
        <taxon>Pseudonocardiales</taxon>
        <taxon>Pseudonocardiaceae</taxon>
        <taxon>Prauserella</taxon>
    </lineage>
</organism>
<dbReference type="Proteomes" id="UP001500653">
    <property type="component" value="Unassembled WGS sequence"/>
</dbReference>
<reference evidence="2 3" key="1">
    <citation type="journal article" date="2019" name="Int. J. Syst. Evol. Microbiol.">
        <title>The Global Catalogue of Microorganisms (GCM) 10K type strain sequencing project: providing services to taxonomists for standard genome sequencing and annotation.</title>
        <authorList>
            <consortium name="The Broad Institute Genomics Platform"/>
            <consortium name="The Broad Institute Genome Sequencing Center for Infectious Disease"/>
            <person name="Wu L."/>
            <person name="Ma J."/>
        </authorList>
    </citation>
    <scope>NUCLEOTIDE SEQUENCE [LARGE SCALE GENOMIC DNA]</scope>
    <source>
        <strain evidence="2 3">JCM 13023</strain>
    </source>
</reference>
<evidence type="ECO:0000256" key="1">
    <source>
        <dbReference type="SAM" id="MobiDB-lite"/>
    </source>
</evidence>
<dbReference type="RefSeq" id="WP_253865868.1">
    <property type="nucleotide sequence ID" value="NZ_BAAALN010000016.1"/>
</dbReference>
<comment type="caution">
    <text evidence="2">The sequence shown here is derived from an EMBL/GenBank/DDBJ whole genome shotgun (WGS) entry which is preliminary data.</text>
</comment>
<proteinExistence type="predicted"/>
<protein>
    <recommendedName>
        <fullName evidence="4">DNA helicase</fullName>
    </recommendedName>
</protein>
<dbReference type="InterPro" id="IPR027417">
    <property type="entry name" value="P-loop_NTPase"/>
</dbReference>
<keyword evidence="3" id="KW-1185">Reference proteome</keyword>
<evidence type="ECO:0000313" key="2">
    <source>
        <dbReference type="EMBL" id="GAA1249360.1"/>
    </source>
</evidence>
<gene>
    <name evidence="2" type="ORF">GCM10009676_39830</name>
</gene>
<evidence type="ECO:0008006" key="4">
    <source>
        <dbReference type="Google" id="ProtNLM"/>
    </source>
</evidence>
<dbReference type="EMBL" id="BAAALN010000016">
    <property type="protein sequence ID" value="GAA1249360.1"/>
    <property type="molecule type" value="Genomic_DNA"/>
</dbReference>
<sequence>MTYWYSNTDGVTTDALCERHGLDRFEFRRMAARIGRALPDVDQGTFDQWCVEANVTLKQHPPTPGLKRADKSGHLAAGRPTRGRSPRKVAAVTAGAGSDIRSSVIHQVKGEQADAVLVVIPDDNRTAAVVGAWTSGDHPPEVAENLRALYVATTRARRLLAFALPDSVFETVRKHLNAEGVPTRTGLLKAVGRYRR</sequence>
<evidence type="ECO:0000313" key="3">
    <source>
        <dbReference type="Proteomes" id="UP001500653"/>
    </source>
</evidence>
<dbReference type="Gene3D" id="3.40.50.300">
    <property type="entry name" value="P-loop containing nucleotide triphosphate hydrolases"/>
    <property type="match status" value="1"/>
</dbReference>
<name>A0ABN1WH31_9PSEU</name>
<dbReference type="SUPFAM" id="SSF52540">
    <property type="entry name" value="P-loop containing nucleoside triphosphate hydrolases"/>
    <property type="match status" value="1"/>
</dbReference>
<accession>A0ABN1WH31</accession>
<feature type="region of interest" description="Disordered" evidence="1">
    <location>
        <begin position="58"/>
        <end position="89"/>
    </location>
</feature>